<sequence>MQRNRLLATLGLSVLAALLTSGIAPYDRATWLLEVAPVLVAAPLLAFTYGRFPLTPLLYLLIAAHALVLILGGAYTYARVPPGFWVQELFGLSRNPYDKLGHFMQGLVPALVAREILLRGRYLANGRMLAFLCLCVALAISAVYELIEWWVALIAGQGAIEFLGTQGDPWDTQSDICWALIGAGSALLGLARLQDRQIAALEHSAHGRGQG</sequence>
<evidence type="ECO:0000313" key="2">
    <source>
        <dbReference type="EMBL" id="SFB29205.1"/>
    </source>
</evidence>
<proteinExistence type="predicted"/>
<evidence type="ECO:0000256" key="1">
    <source>
        <dbReference type="SAM" id="Phobius"/>
    </source>
</evidence>
<gene>
    <name evidence="2" type="ORF">SAMN04244571_02105</name>
</gene>
<keyword evidence="1" id="KW-0812">Transmembrane</keyword>
<keyword evidence="1" id="KW-0472">Membrane</keyword>
<keyword evidence="1" id="KW-1133">Transmembrane helix</keyword>
<dbReference type="InterPro" id="IPR014509">
    <property type="entry name" value="YjdF-like"/>
</dbReference>
<feature type="transmembrane region" description="Helical" evidence="1">
    <location>
        <begin position="57"/>
        <end position="80"/>
    </location>
</feature>
<keyword evidence="3" id="KW-1185">Reference proteome</keyword>
<feature type="transmembrane region" description="Helical" evidence="1">
    <location>
        <begin position="31"/>
        <end position="50"/>
    </location>
</feature>
<comment type="caution">
    <text evidence="2">The sequence shown here is derived from an EMBL/GenBank/DDBJ whole genome shotgun (WGS) entry which is preliminary data.</text>
</comment>
<evidence type="ECO:0000313" key="3">
    <source>
        <dbReference type="Proteomes" id="UP000198861"/>
    </source>
</evidence>
<dbReference type="InterPro" id="IPR058534">
    <property type="entry name" value="YjdF"/>
</dbReference>
<feature type="transmembrane region" description="Helical" evidence="1">
    <location>
        <begin position="100"/>
        <end position="117"/>
    </location>
</feature>
<protein>
    <submittedName>
        <fullName evidence="2">Membrane protein</fullName>
    </submittedName>
</protein>
<dbReference type="Proteomes" id="UP000198861">
    <property type="component" value="Unassembled WGS sequence"/>
</dbReference>
<reference evidence="2 3" key="1">
    <citation type="submission" date="2016-10" db="EMBL/GenBank/DDBJ databases">
        <authorList>
            <person name="Varghese N."/>
            <person name="Submissions S."/>
        </authorList>
    </citation>
    <scope>NUCLEOTIDE SEQUENCE [LARGE SCALE GENOMIC DNA]</scope>
    <source>
        <strain evidence="2 3">DSM 282</strain>
    </source>
</reference>
<dbReference type="PIRSF" id="PIRSF020606">
    <property type="entry name" value="UCP020606"/>
    <property type="match status" value="1"/>
</dbReference>
<dbReference type="RefSeq" id="WP_091013443.1">
    <property type="nucleotide sequence ID" value="NZ_FOKJ01000031.1"/>
</dbReference>
<organism evidence="2 3">
    <name type="scientific">Azotobacter beijerinckii</name>
    <dbReference type="NCBI Taxonomy" id="170623"/>
    <lineage>
        <taxon>Bacteria</taxon>
        <taxon>Pseudomonadati</taxon>
        <taxon>Pseudomonadota</taxon>
        <taxon>Gammaproteobacteria</taxon>
        <taxon>Pseudomonadales</taxon>
        <taxon>Pseudomonadaceae</taxon>
        <taxon>Azotobacter</taxon>
    </lineage>
</organism>
<dbReference type="Pfam" id="PF09997">
    <property type="entry name" value="DUF2238"/>
    <property type="match status" value="1"/>
</dbReference>
<name>A0A1I0ZU41_9GAMM</name>
<accession>A0A1I0ZU41</accession>
<feature type="transmembrane region" description="Helical" evidence="1">
    <location>
        <begin position="129"/>
        <end position="152"/>
    </location>
</feature>
<dbReference type="EMBL" id="FOKJ01000031">
    <property type="protein sequence ID" value="SFB29205.1"/>
    <property type="molecule type" value="Genomic_DNA"/>
</dbReference>